<name>A0A0F8WLN0_9ZZZZ</name>
<sequence>VYSIEVDAEMLTAEDGYDHFQVALADPGTATIVGGCVILTNPRTRGIPMPSALGNQKIVATSA</sequence>
<evidence type="ECO:0000313" key="1">
    <source>
        <dbReference type="EMBL" id="KKK57603.1"/>
    </source>
</evidence>
<accession>A0A0F8WLN0</accession>
<reference evidence="1" key="1">
    <citation type="journal article" date="2015" name="Nature">
        <title>Complex archaea that bridge the gap between prokaryotes and eukaryotes.</title>
        <authorList>
            <person name="Spang A."/>
            <person name="Saw J.H."/>
            <person name="Jorgensen S.L."/>
            <person name="Zaremba-Niedzwiedzka K."/>
            <person name="Martijn J."/>
            <person name="Lind A.E."/>
            <person name="van Eijk R."/>
            <person name="Schleper C."/>
            <person name="Guy L."/>
            <person name="Ettema T.J."/>
        </authorList>
    </citation>
    <scope>NUCLEOTIDE SEQUENCE</scope>
</reference>
<comment type="caution">
    <text evidence="1">The sequence shown here is derived from an EMBL/GenBank/DDBJ whole genome shotgun (WGS) entry which is preliminary data.</text>
</comment>
<proteinExistence type="predicted"/>
<feature type="non-terminal residue" evidence="1">
    <location>
        <position position="1"/>
    </location>
</feature>
<protein>
    <submittedName>
        <fullName evidence="1">Uncharacterized protein</fullName>
    </submittedName>
</protein>
<dbReference type="AlphaFoldDB" id="A0A0F8WLN0"/>
<organism evidence="1">
    <name type="scientific">marine sediment metagenome</name>
    <dbReference type="NCBI Taxonomy" id="412755"/>
    <lineage>
        <taxon>unclassified sequences</taxon>
        <taxon>metagenomes</taxon>
        <taxon>ecological metagenomes</taxon>
    </lineage>
</organism>
<gene>
    <name evidence="1" type="ORF">LCGC14_3052790</name>
</gene>
<dbReference type="EMBL" id="LAZR01064395">
    <property type="protein sequence ID" value="KKK57603.1"/>
    <property type="molecule type" value="Genomic_DNA"/>
</dbReference>